<feature type="compositionally biased region" description="Basic and acidic residues" evidence="1">
    <location>
        <begin position="83"/>
        <end position="107"/>
    </location>
</feature>
<reference evidence="2" key="1">
    <citation type="journal article" date="2020" name="Stud. Mycol.">
        <title>101 Dothideomycetes genomes: a test case for predicting lifestyles and emergence of pathogens.</title>
        <authorList>
            <person name="Haridas S."/>
            <person name="Albert R."/>
            <person name="Binder M."/>
            <person name="Bloem J."/>
            <person name="Labutti K."/>
            <person name="Salamov A."/>
            <person name="Andreopoulos B."/>
            <person name="Baker S."/>
            <person name="Barry K."/>
            <person name="Bills G."/>
            <person name="Bluhm B."/>
            <person name="Cannon C."/>
            <person name="Castanera R."/>
            <person name="Culley D."/>
            <person name="Daum C."/>
            <person name="Ezra D."/>
            <person name="Gonzalez J."/>
            <person name="Henrissat B."/>
            <person name="Kuo A."/>
            <person name="Liang C."/>
            <person name="Lipzen A."/>
            <person name="Lutzoni F."/>
            <person name="Magnuson J."/>
            <person name="Mondo S."/>
            <person name="Nolan M."/>
            <person name="Ohm R."/>
            <person name="Pangilinan J."/>
            <person name="Park H.-J."/>
            <person name="Ramirez L."/>
            <person name="Alfaro M."/>
            <person name="Sun H."/>
            <person name="Tritt A."/>
            <person name="Yoshinaga Y."/>
            <person name="Zwiers L.-H."/>
            <person name="Turgeon B."/>
            <person name="Goodwin S."/>
            <person name="Spatafora J."/>
            <person name="Crous P."/>
            <person name="Grigoriev I."/>
        </authorList>
    </citation>
    <scope>NUCLEOTIDE SEQUENCE</scope>
    <source>
        <strain evidence="2">CBS 122368</strain>
    </source>
</reference>
<organism evidence="2 3">
    <name type="scientific">Trematosphaeria pertusa</name>
    <dbReference type="NCBI Taxonomy" id="390896"/>
    <lineage>
        <taxon>Eukaryota</taxon>
        <taxon>Fungi</taxon>
        <taxon>Dikarya</taxon>
        <taxon>Ascomycota</taxon>
        <taxon>Pezizomycotina</taxon>
        <taxon>Dothideomycetes</taxon>
        <taxon>Pleosporomycetidae</taxon>
        <taxon>Pleosporales</taxon>
        <taxon>Massarineae</taxon>
        <taxon>Trematosphaeriaceae</taxon>
        <taxon>Trematosphaeria</taxon>
    </lineage>
</organism>
<dbReference type="AlphaFoldDB" id="A0A6A6IP50"/>
<evidence type="ECO:0000313" key="2">
    <source>
        <dbReference type="EMBL" id="KAF2252176.1"/>
    </source>
</evidence>
<sequence>MLEKEQAVKSTGAPASAATKAATIPPAKDKDAATPAGGTGPNRQRRRPRKLNKEPAPAQNAADASTAGTTATSAPPASTAEIEALKSRVRGLEAKVEELYKSTEARTGRSPRRRGKGRKDSSSTQVPTIATVAETAQPAEEEEADEELTRLEDELEVARRDLETFRPRNRPRGKRTTSEETVEEIPRSGIGATDDTVHTGDRQVTLTGNYRIPLPAAVSMSDVKSIQSGVSAAQNVAKSFLEQRRAAQATQGAQNPKPPAPKPKKAAPSMEVSKETNGQTWSEWFGGYSMAVSRAVKNIEAEAAIESQRRPTQAGRTVSAPSSAKRAAGGGTAAKAGTQRPGMKARQGNLSSEQVQGLMR</sequence>
<feature type="compositionally biased region" description="Low complexity" evidence="1">
    <location>
        <begin position="13"/>
        <end position="26"/>
    </location>
</feature>
<keyword evidence="3" id="KW-1185">Reference proteome</keyword>
<dbReference type="Proteomes" id="UP000800094">
    <property type="component" value="Unassembled WGS sequence"/>
</dbReference>
<dbReference type="RefSeq" id="XP_033687180.1">
    <property type="nucleotide sequence ID" value="XM_033828438.1"/>
</dbReference>
<evidence type="ECO:0000256" key="1">
    <source>
        <dbReference type="SAM" id="MobiDB-lite"/>
    </source>
</evidence>
<feature type="compositionally biased region" description="Basic and acidic residues" evidence="1">
    <location>
        <begin position="147"/>
        <end position="166"/>
    </location>
</feature>
<dbReference type="GeneID" id="54581768"/>
<feature type="region of interest" description="Disordered" evidence="1">
    <location>
        <begin position="303"/>
        <end position="360"/>
    </location>
</feature>
<feature type="compositionally biased region" description="Low complexity" evidence="1">
    <location>
        <begin position="61"/>
        <end position="80"/>
    </location>
</feature>
<feature type="compositionally biased region" description="Polar residues" evidence="1">
    <location>
        <begin position="348"/>
        <end position="360"/>
    </location>
</feature>
<gene>
    <name evidence="2" type="ORF">BU26DRAFT_516865</name>
</gene>
<proteinExistence type="predicted"/>
<feature type="compositionally biased region" description="Polar residues" evidence="1">
    <location>
        <begin position="310"/>
        <end position="322"/>
    </location>
</feature>
<dbReference type="OrthoDB" id="3946385at2759"/>
<accession>A0A6A6IP50</accession>
<evidence type="ECO:0000313" key="3">
    <source>
        <dbReference type="Proteomes" id="UP000800094"/>
    </source>
</evidence>
<protein>
    <submittedName>
        <fullName evidence="2">Uncharacterized protein</fullName>
    </submittedName>
</protein>
<name>A0A6A6IP50_9PLEO</name>
<feature type="region of interest" description="Disordered" evidence="1">
    <location>
        <begin position="241"/>
        <end position="278"/>
    </location>
</feature>
<dbReference type="EMBL" id="ML987192">
    <property type="protein sequence ID" value="KAF2252176.1"/>
    <property type="molecule type" value="Genomic_DNA"/>
</dbReference>
<feature type="region of interest" description="Disordered" evidence="1">
    <location>
        <begin position="1"/>
        <end position="199"/>
    </location>
</feature>